<evidence type="ECO:0000313" key="11">
    <source>
        <dbReference type="Proteomes" id="UP000791440"/>
    </source>
</evidence>
<name>A0A921ZT06_MANSE</name>
<evidence type="ECO:0000256" key="1">
    <source>
        <dbReference type="ARBA" id="ARBA00022536"/>
    </source>
</evidence>
<dbReference type="InterPro" id="IPR057627">
    <property type="entry name" value="FN-plug_TEN1-4"/>
</dbReference>
<dbReference type="Pfam" id="PF24329">
    <property type="entry name" value="FN-plug_TEN1-4"/>
    <property type="match status" value="1"/>
</dbReference>
<evidence type="ECO:0000259" key="7">
    <source>
        <dbReference type="Pfam" id="PF25020"/>
    </source>
</evidence>
<dbReference type="FunFam" id="2.120.10.30:FF:000033">
    <property type="entry name" value="teneurin-a isoform X3"/>
    <property type="match status" value="1"/>
</dbReference>
<keyword evidence="11" id="KW-1185">Reference proteome</keyword>
<evidence type="ECO:0000256" key="3">
    <source>
        <dbReference type="ARBA" id="ARBA00022889"/>
    </source>
</evidence>
<feature type="domain" description="Teneurin TTR-like" evidence="7">
    <location>
        <begin position="1"/>
        <end position="78"/>
    </location>
</feature>
<dbReference type="GO" id="GO:0007155">
    <property type="term" value="P:cell adhesion"/>
    <property type="evidence" value="ECO:0007669"/>
    <property type="project" value="UniProtKB-KW"/>
</dbReference>
<feature type="domain" description="Teneurin NHL" evidence="8">
    <location>
        <begin position="302"/>
        <end position="628"/>
    </location>
</feature>
<comment type="caution">
    <text evidence="10">The sequence shown here is derived from an EMBL/GenBank/DDBJ whole genome shotgun (WGS) entry which is preliminary data.</text>
</comment>
<feature type="domain" description="Teneurin-like YD-shell" evidence="9">
    <location>
        <begin position="709"/>
        <end position="1183"/>
    </location>
</feature>
<keyword evidence="4" id="KW-1015">Disulfide bond</keyword>
<dbReference type="Pfam" id="PF25021">
    <property type="entry name" value="TEN_NHL"/>
    <property type="match status" value="1"/>
</dbReference>
<sequence length="1703" mass="189760">MRGQVVSPQGLGIIGIRVSVDREARFGFTLTRQGGWFDVLVNGGGAVTLQFQRSPFKPLRKTVFVPWNQIVVLPPVQMDLSDDSVKVPTPRAPSRIDWSPTPLWWEVASPPCAAHDHERLRPEVVAVPPLAAPAASSATTTTVVYPEAQIVSESIGIPGSLVKLTYRSSQSAGYLSCVHIQLTRRIVPATLSRVHVRVEIEGSLQTQTYEADPDLTHVFAWNKRNVYKQKVYGQAQAKISIGYEYSSCSSIVWETQTATLAGFDVDISDIGGWGLDIHHHYNFHEGILQKGDGALLHLKQYPRTVQVVMGTGLQRSLECPDHCNGKAADSRLLTPTALTSGPDGSLYIGDFNLVRRITPEGVVTTVLQLETTQVAYQYYICISPADGYLYISDSERHQVRKILSLEKVRDPALNSEPVVGNGDRCVPGDDSNCGDEGPAIKAKLAHPKGLAIAADRTMYIADGTNIRAVDPNGIIHTLVGHHGHHNHWSPVPCRGAIPPYEAQLQWPTGVALSPLDGSLYFIDDRIILKLTVDMKIKVVAGQPSHCRITADGKPITKATNRTNAEAKEDSSLGTILAIAFAPSGILYVAESDSKKTNTIKSIDPSGKITHFAGKLQENLKELSCECNMSMSATVLPINSRDEGAGCPCRLSVAAGDEPPTSTETLLSSNAKFQTISALAVTPDGVLNVVDQGSLHILALRHYLPTHDENGEFRIPYPPTSEIYVFNRYGQHITTKDLTSGKTRYSFLYSKNTSFGKLSTVTDASGNKIQLLRDYSNVVSSIENTQDHKLELKISGIGYLTKIAEKGTSEIEFDYDPSTGLLNSRSGAGETVIYTYDELGRVTKIIMPSGEQVQITSGLAKNYGLAVTVSNPSSSIPVGVAKKCEYVLHGQSFKQITINNGKQVTEGRIYTNNTLMLETPWTGKFESIAAAKHPLLEAALPIEAEMLHMWSHQTTTFGDGLINNMYSLYTLVGDVRNPQQTLNREIWVNDSRVLIIEFDQFKSKETFFNAERIPLFTISYDVAGLPLSFNPHGAGVPLNISYDRFYRINGWKWGDTEETYNYDPHGMLSEITSPQDGTKFIYYNEGNMVSKITLASQRSFKYLYDGDGGLTHVILPSGTNHSFSVQPSIGFLRVTYAPPGSSKKYLQHYSHTGELLQTVFPGDGARVVYRYFTTNKVSEVVHGEILGQFTVSKQKWNETSVYDGIAMFSRVLNDQFLEKEVTVNIHRMEVFRMEFSYDRHGRISQTRTHTRNVGVNTYTNVKNYTWDCDGQLTGVEAQEPWGFRYDDNGNMLSLTYRGNTIPMEYNDMDRIIKFGEGQYRYDSRGLVSQNAREERFQYNSKGLLIRAMKRGRFDVRYYYDHLDRLSTRKDNFGNVTQFFYTNKEKPHEVSHIYSPRENRFMTLVYDDRGHLIYTQVARHKYYIATDQCGTPVMIFNQYGEGIREIMRSPYGHIVYDSNPYLYLPVDFCGGLLDQVTSLVHMANGKVYDPLIGQWMSPLWENLIERIHSPTQLHLYRFNGNDPINVRPQNKKPTDHLSWLKLLGYDTKSLAPQLYPDELPGGSVLPSIPRGRSVWGIAPTDVGPGLPSAMSLLPSVTIESGFLSHMSNKRIADFRSLSIPAMSALKTDGLNLAPKRLGSDSEPPFGRGILVSRNSRGRAVVTAVPSANAIYRDVYTSVFNRSHLLPFSFVVHGDQQDVFYFVKEE</sequence>
<evidence type="ECO:0000256" key="2">
    <source>
        <dbReference type="ARBA" id="ARBA00022737"/>
    </source>
</evidence>
<evidence type="ECO:0008006" key="12">
    <source>
        <dbReference type="Google" id="ProtNLM"/>
    </source>
</evidence>
<evidence type="ECO:0000256" key="5">
    <source>
        <dbReference type="ARBA" id="ARBA00034109"/>
    </source>
</evidence>
<dbReference type="PANTHER" id="PTHR11219:SF69">
    <property type="entry name" value="TENEURIN-A"/>
    <property type="match status" value="1"/>
</dbReference>
<feature type="domain" description="Teneurin 1-4-like FN-plug" evidence="6">
    <location>
        <begin position="179"/>
        <end position="260"/>
    </location>
</feature>
<feature type="non-terminal residue" evidence="10">
    <location>
        <position position="1703"/>
    </location>
</feature>
<dbReference type="PANTHER" id="PTHR11219">
    <property type="entry name" value="TENEURIN AND N-ACETYLGLUCOSAMINE-1-PHOSPHODIESTER ALPHA-N-ACETYLGLUCOSAMINIDASE"/>
    <property type="match status" value="1"/>
</dbReference>
<evidence type="ECO:0000259" key="9">
    <source>
        <dbReference type="Pfam" id="PF25023"/>
    </source>
</evidence>
<accession>A0A921ZT06</accession>
<proteinExistence type="predicted"/>
<dbReference type="Pfam" id="PF25020">
    <property type="entry name" value="TTR_TEN1-4"/>
    <property type="match status" value="1"/>
</dbReference>
<dbReference type="Proteomes" id="UP000791440">
    <property type="component" value="Unassembled WGS sequence"/>
</dbReference>
<evidence type="ECO:0000259" key="6">
    <source>
        <dbReference type="Pfam" id="PF24329"/>
    </source>
</evidence>
<dbReference type="InterPro" id="IPR056822">
    <property type="entry name" value="TEN_NHL"/>
</dbReference>
<evidence type="ECO:0000256" key="4">
    <source>
        <dbReference type="ARBA" id="ARBA00023157"/>
    </source>
</evidence>
<protein>
    <recommendedName>
        <fullName evidence="12">Teneurin-a</fullName>
    </recommendedName>
</protein>
<keyword evidence="3" id="KW-0130">Cell adhesion</keyword>
<keyword evidence="2" id="KW-0677">Repeat</keyword>
<reference evidence="10" key="2">
    <citation type="submission" date="2020-12" db="EMBL/GenBank/DDBJ databases">
        <authorList>
            <person name="Kanost M."/>
        </authorList>
    </citation>
    <scope>NUCLEOTIDE SEQUENCE</scope>
</reference>
<dbReference type="GO" id="GO:0042803">
    <property type="term" value="F:protein homodimerization activity"/>
    <property type="evidence" value="ECO:0007669"/>
    <property type="project" value="UniProtKB-ARBA"/>
</dbReference>
<dbReference type="InterPro" id="IPR051216">
    <property type="entry name" value="Teneurin"/>
</dbReference>
<keyword evidence="1" id="KW-0245">EGF-like domain</keyword>
<dbReference type="FunFam" id="2.180.10.10:FF:000011">
    <property type="entry name" value="Tenascin accessory, isoform G"/>
    <property type="match status" value="1"/>
</dbReference>
<reference evidence="10" key="1">
    <citation type="journal article" date="2016" name="Insect Biochem. Mol. Biol.">
        <title>Multifaceted biological insights from a draft genome sequence of the tobacco hornworm moth, Manduca sexta.</title>
        <authorList>
            <person name="Kanost M.R."/>
            <person name="Arrese E.L."/>
            <person name="Cao X."/>
            <person name="Chen Y.R."/>
            <person name="Chellapilla S."/>
            <person name="Goldsmith M.R."/>
            <person name="Grosse-Wilde E."/>
            <person name="Heckel D.G."/>
            <person name="Herndon N."/>
            <person name="Jiang H."/>
            <person name="Papanicolaou A."/>
            <person name="Qu J."/>
            <person name="Soulages J.L."/>
            <person name="Vogel H."/>
            <person name="Walters J."/>
            <person name="Waterhouse R.M."/>
            <person name="Ahn S.J."/>
            <person name="Almeida F.C."/>
            <person name="An C."/>
            <person name="Aqrawi P."/>
            <person name="Bretschneider A."/>
            <person name="Bryant W.B."/>
            <person name="Bucks S."/>
            <person name="Chao H."/>
            <person name="Chevignon G."/>
            <person name="Christen J.M."/>
            <person name="Clarke D.F."/>
            <person name="Dittmer N.T."/>
            <person name="Ferguson L.C.F."/>
            <person name="Garavelou S."/>
            <person name="Gordon K.H.J."/>
            <person name="Gunaratna R.T."/>
            <person name="Han Y."/>
            <person name="Hauser F."/>
            <person name="He Y."/>
            <person name="Heidel-Fischer H."/>
            <person name="Hirsh A."/>
            <person name="Hu Y."/>
            <person name="Jiang H."/>
            <person name="Kalra D."/>
            <person name="Klinner C."/>
            <person name="Konig C."/>
            <person name="Kovar C."/>
            <person name="Kroll A.R."/>
            <person name="Kuwar S.S."/>
            <person name="Lee S.L."/>
            <person name="Lehman R."/>
            <person name="Li K."/>
            <person name="Li Z."/>
            <person name="Liang H."/>
            <person name="Lovelace S."/>
            <person name="Lu Z."/>
            <person name="Mansfield J.H."/>
            <person name="McCulloch K.J."/>
            <person name="Mathew T."/>
            <person name="Morton B."/>
            <person name="Muzny D.M."/>
            <person name="Neunemann D."/>
            <person name="Ongeri F."/>
            <person name="Pauchet Y."/>
            <person name="Pu L.L."/>
            <person name="Pyrousis I."/>
            <person name="Rao X.J."/>
            <person name="Redding A."/>
            <person name="Roesel C."/>
            <person name="Sanchez-Gracia A."/>
            <person name="Schaack S."/>
            <person name="Shukla A."/>
            <person name="Tetreau G."/>
            <person name="Wang Y."/>
            <person name="Xiong G.H."/>
            <person name="Traut W."/>
            <person name="Walsh T.K."/>
            <person name="Worley K.C."/>
            <person name="Wu D."/>
            <person name="Wu W."/>
            <person name="Wu Y.Q."/>
            <person name="Zhang X."/>
            <person name="Zou Z."/>
            <person name="Zucker H."/>
            <person name="Briscoe A.D."/>
            <person name="Burmester T."/>
            <person name="Clem R.J."/>
            <person name="Feyereisen R."/>
            <person name="Grimmelikhuijzen C.J.P."/>
            <person name="Hamodrakas S.J."/>
            <person name="Hansson B.S."/>
            <person name="Huguet E."/>
            <person name="Jermiin L.S."/>
            <person name="Lan Q."/>
            <person name="Lehman H.K."/>
            <person name="Lorenzen M."/>
            <person name="Merzendorfer H."/>
            <person name="Michalopoulos I."/>
            <person name="Morton D.B."/>
            <person name="Muthukrishnan S."/>
            <person name="Oakeshott J.G."/>
            <person name="Palmer W."/>
            <person name="Park Y."/>
            <person name="Passarelli A.L."/>
            <person name="Rozas J."/>
            <person name="Schwartz L.M."/>
            <person name="Smith W."/>
            <person name="Southgate A."/>
            <person name="Vilcinskas A."/>
            <person name="Vogt R."/>
            <person name="Wang P."/>
            <person name="Werren J."/>
            <person name="Yu X.Q."/>
            <person name="Zhou J.J."/>
            <person name="Brown S.J."/>
            <person name="Scherer S.E."/>
            <person name="Richards S."/>
            <person name="Blissard G.W."/>
        </authorList>
    </citation>
    <scope>NUCLEOTIDE SEQUENCE</scope>
</reference>
<dbReference type="EMBL" id="JH669042">
    <property type="protein sequence ID" value="KAG6463845.1"/>
    <property type="molecule type" value="Genomic_DNA"/>
</dbReference>
<dbReference type="GO" id="GO:0008045">
    <property type="term" value="P:motor neuron axon guidance"/>
    <property type="evidence" value="ECO:0007669"/>
    <property type="project" value="TreeGrafter"/>
</dbReference>
<feature type="domain" description="Teneurin-like YD-shell" evidence="9">
    <location>
        <begin position="1185"/>
        <end position="1522"/>
    </location>
</feature>
<gene>
    <name evidence="10" type="ORF">O3G_MSEX014101</name>
</gene>
<dbReference type="Pfam" id="PF25023">
    <property type="entry name" value="TEN_YD-shell"/>
    <property type="match status" value="2"/>
</dbReference>
<evidence type="ECO:0000313" key="10">
    <source>
        <dbReference type="EMBL" id="KAG6463845.1"/>
    </source>
</evidence>
<evidence type="ECO:0000259" key="8">
    <source>
        <dbReference type="Pfam" id="PF25021"/>
    </source>
</evidence>
<comment type="subcellular location">
    <subcellularLocation>
        <location evidence="5">Synaptic cell membrane</location>
    </subcellularLocation>
</comment>
<dbReference type="InterPro" id="IPR056820">
    <property type="entry name" value="TEN_TTR-like"/>
</dbReference>
<dbReference type="GO" id="GO:0097060">
    <property type="term" value="C:synaptic membrane"/>
    <property type="evidence" value="ECO:0007669"/>
    <property type="project" value="UniProtKB-SubCell"/>
</dbReference>
<dbReference type="InterPro" id="IPR056823">
    <property type="entry name" value="TEN-like_YD-shell"/>
</dbReference>
<organism evidence="10 11">
    <name type="scientific">Manduca sexta</name>
    <name type="common">Tobacco hawkmoth</name>
    <name type="synonym">Tobacco hornworm</name>
    <dbReference type="NCBI Taxonomy" id="7130"/>
    <lineage>
        <taxon>Eukaryota</taxon>
        <taxon>Metazoa</taxon>
        <taxon>Ecdysozoa</taxon>
        <taxon>Arthropoda</taxon>
        <taxon>Hexapoda</taxon>
        <taxon>Insecta</taxon>
        <taxon>Pterygota</taxon>
        <taxon>Neoptera</taxon>
        <taxon>Endopterygota</taxon>
        <taxon>Lepidoptera</taxon>
        <taxon>Glossata</taxon>
        <taxon>Ditrysia</taxon>
        <taxon>Bombycoidea</taxon>
        <taxon>Sphingidae</taxon>
        <taxon>Sphinginae</taxon>
        <taxon>Sphingini</taxon>
        <taxon>Manduca</taxon>
    </lineage>
</organism>